<evidence type="ECO:0000313" key="2">
    <source>
        <dbReference type="Proteomes" id="UP000076023"/>
    </source>
</evidence>
<dbReference type="Pfam" id="PF06953">
    <property type="entry name" value="ArsD"/>
    <property type="match status" value="1"/>
</dbReference>
<keyword evidence="2" id="KW-1185">Reference proteome</keyword>
<comment type="caution">
    <text evidence="1">The sequence shown here is derived from an EMBL/GenBank/DDBJ whole genome shotgun (WGS) entry which is preliminary data.</text>
</comment>
<dbReference type="GO" id="GO:0045892">
    <property type="term" value="P:negative regulation of DNA-templated transcription"/>
    <property type="evidence" value="ECO:0007669"/>
    <property type="project" value="InterPro"/>
</dbReference>
<reference evidence="2" key="1">
    <citation type="journal article" date="2017" name="Genome Announc.">
        <title>Draft Genome Sequence of Terrimicrobium sacchariphilum NM-5T, a Facultative Anaerobic Soil Bacterium of the Class Spartobacteria.</title>
        <authorList>
            <person name="Qiu Y.L."/>
            <person name="Tourlousse D.M."/>
            <person name="Matsuura N."/>
            <person name="Ohashi A."/>
            <person name="Sekiguchi Y."/>
        </authorList>
    </citation>
    <scope>NUCLEOTIDE SEQUENCE [LARGE SCALE GENOMIC DNA]</scope>
    <source>
        <strain evidence="2">NM-5</strain>
    </source>
</reference>
<dbReference type="InParanoid" id="A0A146GG67"/>
<evidence type="ECO:0000313" key="1">
    <source>
        <dbReference type="EMBL" id="GAT35577.1"/>
    </source>
</evidence>
<dbReference type="InterPro" id="IPR010712">
    <property type="entry name" value="Arsenical-R_ArsD"/>
</dbReference>
<dbReference type="STRING" id="690879.TSACC_3648"/>
<sequence>MCCSTGVCGPDVDPVLAAVAGWLHQLKDCGVRVERYNLAQQPIAFAQNGQVKDLLQKEGITVLPLVFVDGEIAFKGAYPDEATRQAWLTAEKARLP</sequence>
<organism evidence="1 2">
    <name type="scientific">Terrimicrobium sacchariphilum</name>
    <dbReference type="NCBI Taxonomy" id="690879"/>
    <lineage>
        <taxon>Bacteria</taxon>
        <taxon>Pseudomonadati</taxon>
        <taxon>Verrucomicrobiota</taxon>
        <taxon>Terrimicrobiia</taxon>
        <taxon>Terrimicrobiales</taxon>
        <taxon>Terrimicrobiaceae</taxon>
        <taxon>Terrimicrobium</taxon>
    </lineage>
</organism>
<dbReference type="Proteomes" id="UP000076023">
    <property type="component" value="Unassembled WGS sequence"/>
</dbReference>
<dbReference type="AlphaFoldDB" id="A0A146GG67"/>
<dbReference type="EMBL" id="BDCO01000003">
    <property type="protein sequence ID" value="GAT35577.1"/>
    <property type="molecule type" value="Genomic_DNA"/>
</dbReference>
<name>A0A146GG67_TERSA</name>
<protein>
    <submittedName>
        <fullName evidence="1">Arsenical resistance operon trans-acting repressor ArsD</fullName>
    </submittedName>
</protein>
<gene>
    <name evidence="1" type="ORF">TSACC_3648</name>
</gene>
<dbReference type="NCBIfam" id="NF033727">
    <property type="entry name" value="chaperon_ArsD"/>
    <property type="match status" value="1"/>
</dbReference>
<dbReference type="GO" id="GO:0003677">
    <property type="term" value="F:DNA binding"/>
    <property type="evidence" value="ECO:0007669"/>
    <property type="project" value="InterPro"/>
</dbReference>
<proteinExistence type="predicted"/>
<dbReference type="Gene3D" id="3.40.30.10">
    <property type="entry name" value="Glutaredoxin"/>
    <property type="match status" value="1"/>
</dbReference>
<dbReference type="GO" id="GO:0046685">
    <property type="term" value="P:response to arsenic-containing substance"/>
    <property type="evidence" value="ECO:0007669"/>
    <property type="project" value="InterPro"/>
</dbReference>
<accession>A0A146GG67</accession>